<keyword evidence="1" id="KW-1133">Transmembrane helix</keyword>
<reference evidence="3 4" key="1">
    <citation type="submission" date="2020-08" db="EMBL/GenBank/DDBJ databases">
        <title>Acidobacteriota in marine sediments use diverse sulfur dissimilation pathways.</title>
        <authorList>
            <person name="Wasmund K."/>
        </authorList>
    </citation>
    <scope>NUCLEOTIDE SEQUENCE [LARGE SCALE GENOMIC DNA]</scope>
    <source>
        <strain evidence="3">MAG AM4</strain>
    </source>
</reference>
<dbReference type="Pfam" id="PF00581">
    <property type="entry name" value="Rhodanese"/>
    <property type="match status" value="1"/>
</dbReference>
<dbReference type="PROSITE" id="PS50206">
    <property type="entry name" value="RHODANESE_3"/>
    <property type="match status" value="1"/>
</dbReference>
<evidence type="ECO:0000313" key="4">
    <source>
        <dbReference type="Proteomes" id="UP000648239"/>
    </source>
</evidence>
<dbReference type="InterPro" id="IPR036873">
    <property type="entry name" value="Rhodanese-like_dom_sf"/>
</dbReference>
<feature type="transmembrane region" description="Helical" evidence="1">
    <location>
        <begin position="14"/>
        <end position="35"/>
    </location>
</feature>
<dbReference type="CDD" id="cd00158">
    <property type="entry name" value="RHOD"/>
    <property type="match status" value="1"/>
</dbReference>
<name>A0A8J6Y8K4_9BACT</name>
<accession>A0A8J6Y8K4</accession>
<dbReference type="PANTHER" id="PTHR45431">
    <property type="entry name" value="RHODANESE-LIKE DOMAIN-CONTAINING PROTEIN 15, CHLOROPLASTIC"/>
    <property type="match status" value="1"/>
</dbReference>
<evidence type="ECO:0000256" key="1">
    <source>
        <dbReference type="SAM" id="Phobius"/>
    </source>
</evidence>
<dbReference type="PANTHER" id="PTHR45431:SF3">
    <property type="entry name" value="RHODANESE-LIKE DOMAIN-CONTAINING PROTEIN 15, CHLOROPLASTIC"/>
    <property type="match status" value="1"/>
</dbReference>
<evidence type="ECO:0000259" key="2">
    <source>
        <dbReference type="PROSITE" id="PS50206"/>
    </source>
</evidence>
<dbReference type="EMBL" id="JACXWD010000069">
    <property type="protein sequence ID" value="MBD3869245.1"/>
    <property type="molecule type" value="Genomic_DNA"/>
</dbReference>
<evidence type="ECO:0000313" key="3">
    <source>
        <dbReference type="EMBL" id="MBD3869245.1"/>
    </source>
</evidence>
<organism evidence="3 4">
    <name type="scientific">Candidatus Polarisedimenticola svalbardensis</name>
    <dbReference type="NCBI Taxonomy" id="2886004"/>
    <lineage>
        <taxon>Bacteria</taxon>
        <taxon>Pseudomonadati</taxon>
        <taxon>Acidobacteriota</taxon>
        <taxon>Candidatus Polarisedimenticolia</taxon>
        <taxon>Candidatus Polarisedimenticolales</taxon>
        <taxon>Candidatus Polarisedimenticolaceae</taxon>
        <taxon>Candidatus Polarisedimenticola</taxon>
    </lineage>
</organism>
<dbReference type="Gene3D" id="3.40.250.10">
    <property type="entry name" value="Rhodanese-like domain"/>
    <property type="match status" value="1"/>
</dbReference>
<comment type="caution">
    <text evidence="3">The sequence shown here is derived from an EMBL/GenBank/DDBJ whole genome shotgun (WGS) entry which is preliminary data.</text>
</comment>
<dbReference type="InterPro" id="IPR001763">
    <property type="entry name" value="Rhodanese-like_dom"/>
</dbReference>
<keyword evidence="1" id="KW-0812">Transmembrane</keyword>
<keyword evidence="1" id="KW-0472">Membrane</keyword>
<dbReference type="SUPFAM" id="SSF52821">
    <property type="entry name" value="Rhodanese/Cell cycle control phosphatase"/>
    <property type="match status" value="1"/>
</dbReference>
<dbReference type="InterPro" id="IPR052367">
    <property type="entry name" value="Thiosulfate_ST/Rhodanese-like"/>
</dbReference>
<dbReference type="Proteomes" id="UP000648239">
    <property type="component" value="Unassembled WGS sequence"/>
</dbReference>
<proteinExistence type="predicted"/>
<dbReference type="AlphaFoldDB" id="A0A8J6Y8K4"/>
<dbReference type="SMART" id="SM00450">
    <property type="entry name" value="RHOD"/>
    <property type="match status" value="1"/>
</dbReference>
<gene>
    <name evidence="3" type="ORF">IFK94_14085</name>
</gene>
<feature type="domain" description="Rhodanese" evidence="2">
    <location>
        <begin position="117"/>
        <end position="211"/>
    </location>
</feature>
<protein>
    <recommendedName>
        <fullName evidence="2">Rhodanese domain-containing protein</fullName>
    </recommendedName>
</protein>
<sequence length="213" mass="23079">MENEAAQQGRPDSIFRNVILIVVLGVALGLVHNLVGLKSEPAYGVDWISVDRTEDVFVLGDNDAAGPEGEDDVEYHDVDDPMAMFAAPDPAEADLPQIPDMDRPIQIQLPVVKKFFDAAGGYFVDAREPDEFDLGRIPGSINLPFDTAATDPVLLESLDTGGRPIIIYCGGGDCEVSLNLAWLLLEAGHTRVTYFQGGYPAWVQNGYEIEGGE</sequence>